<organism evidence="1 2">
    <name type="scientific">Stegodyphus mimosarum</name>
    <name type="common">African social velvet spider</name>
    <dbReference type="NCBI Taxonomy" id="407821"/>
    <lineage>
        <taxon>Eukaryota</taxon>
        <taxon>Metazoa</taxon>
        <taxon>Ecdysozoa</taxon>
        <taxon>Arthropoda</taxon>
        <taxon>Chelicerata</taxon>
        <taxon>Arachnida</taxon>
        <taxon>Araneae</taxon>
        <taxon>Araneomorphae</taxon>
        <taxon>Entelegynae</taxon>
        <taxon>Eresoidea</taxon>
        <taxon>Eresidae</taxon>
        <taxon>Stegodyphus</taxon>
    </lineage>
</organism>
<keyword evidence="1" id="KW-0328">Glycosyltransferase</keyword>
<accession>A0A087TBT2</accession>
<protein>
    <submittedName>
        <fullName evidence="1">Glycoprotein-N-acetylgalactosamine 3-beta-galactosyltransferase 1</fullName>
    </submittedName>
</protein>
<evidence type="ECO:0000313" key="2">
    <source>
        <dbReference type="Proteomes" id="UP000054359"/>
    </source>
</evidence>
<keyword evidence="1" id="KW-0808">Transferase</keyword>
<evidence type="ECO:0000313" key="1">
    <source>
        <dbReference type="EMBL" id="KFM62571.1"/>
    </source>
</evidence>
<proteinExistence type="predicted"/>
<dbReference type="OrthoDB" id="414175at2759"/>
<dbReference type="AlphaFoldDB" id="A0A087TBT2"/>
<feature type="non-terminal residue" evidence="1">
    <location>
        <position position="126"/>
    </location>
</feature>
<keyword evidence="2" id="KW-1185">Reference proteome</keyword>
<dbReference type="Proteomes" id="UP000054359">
    <property type="component" value="Unassembled WGS sequence"/>
</dbReference>
<sequence>MLIPGSISVFSSYWRTSAFLTEEGMNCCSDKAITFHGLLPSKMYLMEYILYHLAVFKNSLQGIGNNPPQREDNSVLNEIPKFPKRKQVGEPFVQLLDKNWSRSNKKRGAKSEKTIVQNIWDEIFGS</sequence>
<dbReference type="STRING" id="407821.A0A087TBT2"/>
<name>A0A087TBT2_STEMI</name>
<reference evidence="1 2" key="1">
    <citation type="submission" date="2013-11" db="EMBL/GenBank/DDBJ databases">
        <title>Genome sequencing of Stegodyphus mimosarum.</title>
        <authorList>
            <person name="Bechsgaard J."/>
        </authorList>
    </citation>
    <scope>NUCLEOTIDE SEQUENCE [LARGE SCALE GENOMIC DNA]</scope>
</reference>
<gene>
    <name evidence="1" type="ORF">X975_10224</name>
</gene>
<dbReference type="GO" id="GO:0016757">
    <property type="term" value="F:glycosyltransferase activity"/>
    <property type="evidence" value="ECO:0007669"/>
    <property type="project" value="UniProtKB-KW"/>
</dbReference>
<dbReference type="EMBL" id="KK114496">
    <property type="protein sequence ID" value="KFM62571.1"/>
    <property type="molecule type" value="Genomic_DNA"/>
</dbReference>